<proteinExistence type="predicted"/>
<dbReference type="EMBL" id="JACHJR010000001">
    <property type="protein sequence ID" value="MBB4947303.1"/>
    <property type="molecule type" value="Genomic_DNA"/>
</dbReference>
<keyword evidence="2" id="KW-0732">Signal</keyword>
<feature type="chain" id="PRO_5039488849" description="Peptidase" evidence="2">
    <location>
        <begin position="22"/>
        <end position="285"/>
    </location>
</feature>
<gene>
    <name evidence="3" type="ORF">F4556_002838</name>
</gene>
<evidence type="ECO:0008006" key="5">
    <source>
        <dbReference type="Google" id="ProtNLM"/>
    </source>
</evidence>
<sequence length="285" mass="29141">MRTTALRAVLLAAAGLPLLIAASPSPSPSPSASASGSTKAVTDAGTSFLTATALGTGQGADVAASTGDYLYWAFGAAEGQTTTVDVTVTLPPSADRHGPQSWSVELFDGLRRRQSCTSGPQDATAETAAGTLALRCSLRQIRSWAEPWSGDPLPGTYYVRLTAGQVPQNDLGLAAQVKLRLSTKGGAGNAQPEGGELRAPLVPPVNAGSPAATAAPAVASTDRAVAPEEEETHWYSAPFQGRNTRWFWTLGGGILAALAGVLGYRLTRHPRGGGPRRGPSSGAAL</sequence>
<feature type="signal peptide" evidence="2">
    <location>
        <begin position="1"/>
        <end position="21"/>
    </location>
</feature>
<feature type="transmembrane region" description="Helical" evidence="1">
    <location>
        <begin position="246"/>
        <end position="267"/>
    </location>
</feature>
<comment type="caution">
    <text evidence="3">The sequence shown here is derived from an EMBL/GenBank/DDBJ whole genome shotgun (WGS) entry which is preliminary data.</text>
</comment>
<evidence type="ECO:0000256" key="1">
    <source>
        <dbReference type="SAM" id="Phobius"/>
    </source>
</evidence>
<evidence type="ECO:0000313" key="4">
    <source>
        <dbReference type="Proteomes" id="UP000573327"/>
    </source>
</evidence>
<evidence type="ECO:0000256" key="2">
    <source>
        <dbReference type="SAM" id="SignalP"/>
    </source>
</evidence>
<accession>A0A7W7SCG1</accession>
<dbReference type="AlphaFoldDB" id="A0A7W7SCG1"/>
<reference evidence="3 4" key="1">
    <citation type="submission" date="2020-08" db="EMBL/GenBank/DDBJ databases">
        <title>Sequencing the genomes of 1000 actinobacteria strains.</title>
        <authorList>
            <person name="Klenk H.-P."/>
        </authorList>
    </citation>
    <scope>NUCLEOTIDE SEQUENCE [LARGE SCALE GENOMIC DNA]</scope>
    <source>
        <strain evidence="3 4">DSM 44786</strain>
    </source>
</reference>
<name>A0A7W7SCG1_9ACTN</name>
<organism evidence="3 4">
    <name type="scientific">Kitasatospora gansuensis</name>
    <dbReference type="NCBI Taxonomy" id="258050"/>
    <lineage>
        <taxon>Bacteria</taxon>
        <taxon>Bacillati</taxon>
        <taxon>Actinomycetota</taxon>
        <taxon>Actinomycetes</taxon>
        <taxon>Kitasatosporales</taxon>
        <taxon>Streptomycetaceae</taxon>
        <taxon>Kitasatospora</taxon>
    </lineage>
</organism>
<keyword evidence="4" id="KW-1185">Reference proteome</keyword>
<dbReference type="Proteomes" id="UP000573327">
    <property type="component" value="Unassembled WGS sequence"/>
</dbReference>
<keyword evidence="1" id="KW-0812">Transmembrane</keyword>
<keyword evidence="1" id="KW-1133">Transmembrane helix</keyword>
<dbReference type="RefSeq" id="WP_184915097.1">
    <property type="nucleotide sequence ID" value="NZ_JACHJR010000001.1"/>
</dbReference>
<keyword evidence="1" id="KW-0472">Membrane</keyword>
<protein>
    <recommendedName>
        <fullName evidence="5">Peptidase</fullName>
    </recommendedName>
</protein>
<evidence type="ECO:0000313" key="3">
    <source>
        <dbReference type="EMBL" id="MBB4947303.1"/>
    </source>
</evidence>